<name>A0A3N4HI19_ASCIM</name>
<dbReference type="EMBL" id="ML119864">
    <property type="protein sequence ID" value="RPA72368.1"/>
    <property type="molecule type" value="Genomic_DNA"/>
</dbReference>
<feature type="region of interest" description="Disordered" evidence="1">
    <location>
        <begin position="1"/>
        <end position="35"/>
    </location>
</feature>
<dbReference type="Proteomes" id="UP000275078">
    <property type="component" value="Unassembled WGS sequence"/>
</dbReference>
<organism evidence="2 3">
    <name type="scientific">Ascobolus immersus RN42</name>
    <dbReference type="NCBI Taxonomy" id="1160509"/>
    <lineage>
        <taxon>Eukaryota</taxon>
        <taxon>Fungi</taxon>
        <taxon>Dikarya</taxon>
        <taxon>Ascomycota</taxon>
        <taxon>Pezizomycotina</taxon>
        <taxon>Pezizomycetes</taxon>
        <taxon>Pezizales</taxon>
        <taxon>Ascobolaceae</taxon>
        <taxon>Ascobolus</taxon>
    </lineage>
</organism>
<feature type="compositionally biased region" description="Low complexity" evidence="1">
    <location>
        <begin position="73"/>
        <end position="87"/>
    </location>
</feature>
<sequence>MLARSMLSLSNGLKPNPNTCRSFSTGPRSPISKLSRTCFHTRPQNTARIINFAPPASGDSEEYHPPTQLFRDPSPSSLPSAPTASSSRFTTTVLKPKLAAKPATFIRTATAADTTSDETGLKLYGLLDTLEAVQLGSFEDIAIVVVQHFPFSRKLLLAEQKSWEELGMEEPSTEMGVGYCNSDGLDKDEVDGLFSKPVLREQVETYARLTAEYLVADAVGDGWLRRDKYTKLSRALSGCIEILMRQRKFEKLIGDQKWRDIGVPDEPLMRFPTTRFAKR</sequence>
<dbReference type="AlphaFoldDB" id="A0A3N4HI19"/>
<accession>A0A3N4HI19</accession>
<evidence type="ECO:0000313" key="2">
    <source>
        <dbReference type="EMBL" id="RPA72368.1"/>
    </source>
</evidence>
<evidence type="ECO:0000256" key="1">
    <source>
        <dbReference type="SAM" id="MobiDB-lite"/>
    </source>
</evidence>
<gene>
    <name evidence="2" type="ORF">BJ508DRAFT_367283</name>
</gene>
<feature type="compositionally biased region" description="Polar residues" evidence="1">
    <location>
        <begin position="7"/>
        <end position="35"/>
    </location>
</feature>
<reference evidence="2 3" key="1">
    <citation type="journal article" date="2018" name="Nat. Ecol. Evol.">
        <title>Pezizomycetes genomes reveal the molecular basis of ectomycorrhizal truffle lifestyle.</title>
        <authorList>
            <person name="Murat C."/>
            <person name="Payen T."/>
            <person name="Noel B."/>
            <person name="Kuo A."/>
            <person name="Morin E."/>
            <person name="Chen J."/>
            <person name="Kohler A."/>
            <person name="Krizsan K."/>
            <person name="Balestrini R."/>
            <person name="Da Silva C."/>
            <person name="Montanini B."/>
            <person name="Hainaut M."/>
            <person name="Levati E."/>
            <person name="Barry K.W."/>
            <person name="Belfiori B."/>
            <person name="Cichocki N."/>
            <person name="Clum A."/>
            <person name="Dockter R.B."/>
            <person name="Fauchery L."/>
            <person name="Guy J."/>
            <person name="Iotti M."/>
            <person name="Le Tacon F."/>
            <person name="Lindquist E.A."/>
            <person name="Lipzen A."/>
            <person name="Malagnac F."/>
            <person name="Mello A."/>
            <person name="Molinier V."/>
            <person name="Miyauchi S."/>
            <person name="Poulain J."/>
            <person name="Riccioni C."/>
            <person name="Rubini A."/>
            <person name="Sitrit Y."/>
            <person name="Splivallo R."/>
            <person name="Traeger S."/>
            <person name="Wang M."/>
            <person name="Zifcakova L."/>
            <person name="Wipf D."/>
            <person name="Zambonelli A."/>
            <person name="Paolocci F."/>
            <person name="Nowrousian M."/>
            <person name="Ottonello S."/>
            <person name="Baldrian P."/>
            <person name="Spatafora J.W."/>
            <person name="Henrissat B."/>
            <person name="Nagy L.G."/>
            <person name="Aury J.M."/>
            <person name="Wincker P."/>
            <person name="Grigoriev I.V."/>
            <person name="Bonfante P."/>
            <person name="Martin F.M."/>
        </authorList>
    </citation>
    <scope>NUCLEOTIDE SEQUENCE [LARGE SCALE GENOMIC DNA]</scope>
    <source>
        <strain evidence="2 3">RN42</strain>
    </source>
</reference>
<protein>
    <submittedName>
        <fullName evidence="2">Uncharacterized protein</fullName>
    </submittedName>
</protein>
<proteinExistence type="predicted"/>
<keyword evidence="3" id="KW-1185">Reference proteome</keyword>
<feature type="region of interest" description="Disordered" evidence="1">
    <location>
        <begin position="51"/>
        <end position="87"/>
    </location>
</feature>
<evidence type="ECO:0000313" key="3">
    <source>
        <dbReference type="Proteomes" id="UP000275078"/>
    </source>
</evidence>